<dbReference type="Pfam" id="PF00270">
    <property type="entry name" value="DEAD"/>
    <property type="match status" value="1"/>
</dbReference>
<dbReference type="GO" id="GO:0004386">
    <property type="term" value="F:helicase activity"/>
    <property type="evidence" value="ECO:0007669"/>
    <property type="project" value="UniProtKB-KW"/>
</dbReference>
<comment type="catalytic activity">
    <reaction evidence="7">
        <text>ATP + H2O = ADP + phosphate + H(+)</text>
        <dbReference type="Rhea" id="RHEA:13065"/>
        <dbReference type="ChEBI" id="CHEBI:15377"/>
        <dbReference type="ChEBI" id="CHEBI:15378"/>
        <dbReference type="ChEBI" id="CHEBI:30616"/>
        <dbReference type="ChEBI" id="CHEBI:43474"/>
        <dbReference type="ChEBI" id="CHEBI:456216"/>
        <dbReference type="EC" id="5.6.2.3"/>
    </reaction>
</comment>
<keyword evidence="10" id="KW-1185">Reference proteome</keyword>
<sequence length="660" mass="70407">MGEADEQETALEHRILTRVLTAMGGSRRDGQVRMIDEGAAALKSGHHVMIQAGTGTGKSIGYLIPVLARAAESGARTLITTATLALQRQILTKDAPLVIDAVADETGVRPHVALLKGWSNYVCKFRADGGRSQLDTLFDAADAHQGPISDLGKEVTRVREWARTTDSGDRDDLIPGVSDRAWRQVSVSKRECMGRDCPFVEECFAGLARDEALEADVVVSNHSLFGIDTMSALNLFGELDHVVVDECHELASRVRSQACCEISKALCTRVARVVRTLVKSVDIQPFEQAASALMDALDAQPDGLMVCRPDAVVEAISVCDSTVRTVASEVEQSSVEQSQKLMAQAACDEFIEAIDAWNIDPAQTITYIERDTDSSAVSLKIAPLDVAGPLGAVGLGERAAILTSATLALGGSFDSAARECGLMVSHVPWHGIDVGSPFDVARQGVIYVARHLPVPGREGPSGEALDELVALTQAAGGGVLALFSAWRGLKAGARALREGTSLDVYVQGEETTSALVSRFRNERDSCLVGTLSLWQGVDVVGPSCRLVVIDRIPFPHPDNAVFQALQNDAAKRGVSGFGAVALPHAALLMAQGAGRLLRSSQDQGVVAVLDPRLVTKSYGSFIRATMPQMWPTTDSRIVVQALERLAASLDTLDSSSRPRE</sequence>
<dbReference type="EC" id="5.6.2.3" evidence="6"/>
<dbReference type="PANTHER" id="PTHR11472:SF34">
    <property type="entry name" value="REGULATOR OF TELOMERE ELONGATION HELICASE 1"/>
    <property type="match status" value="1"/>
</dbReference>
<keyword evidence="3" id="KW-0378">Hydrolase</keyword>
<dbReference type="InterPro" id="IPR006555">
    <property type="entry name" value="ATP-dep_Helicase_C"/>
</dbReference>
<evidence type="ECO:0000256" key="1">
    <source>
        <dbReference type="ARBA" id="ARBA00001966"/>
    </source>
</evidence>
<evidence type="ECO:0000256" key="2">
    <source>
        <dbReference type="ARBA" id="ARBA00022741"/>
    </source>
</evidence>
<evidence type="ECO:0000256" key="4">
    <source>
        <dbReference type="ARBA" id="ARBA00022840"/>
    </source>
</evidence>
<dbReference type="PROSITE" id="PS51193">
    <property type="entry name" value="HELICASE_ATP_BIND_2"/>
    <property type="match status" value="1"/>
</dbReference>
<dbReference type="EMBL" id="LT629792">
    <property type="protein sequence ID" value="SDT90997.1"/>
    <property type="molecule type" value="Genomic_DNA"/>
</dbReference>
<keyword evidence="4" id="KW-0067">ATP-binding</keyword>
<dbReference type="Pfam" id="PF13307">
    <property type="entry name" value="Helicase_C_2"/>
    <property type="match status" value="1"/>
</dbReference>
<evidence type="ECO:0000256" key="5">
    <source>
        <dbReference type="ARBA" id="ARBA00038058"/>
    </source>
</evidence>
<dbReference type="PANTHER" id="PTHR11472">
    <property type="entry name" value="DNA REPAIR DEAD HELICASE RAD3/XP-D SUBFAMILY MEMBER"/>
    <property type="match status" value="1"/>
</dbReference>
<dbReference type="SUPFAM" id="SSF52540">
    <property type="entry name" value="P-loop containing nucleoside triphosphate hydrolases"/>
    <property type="match status" value="1"/>
</dbReference>
<dbReference type="SMART" id="SM00491">
    <property type="entry name" value="HELICc2"/>
    <property type="match status" value="1"/>
</dbReference>
<reference evidence="9 10" key="1">
    <citation type="submission" date="2016-10" db="EMBL/GenBank/DDBJ databases">
        <authorList>
            <person name="Varghese N."/>
            <person name="Submissions S."/>
        </authorList>
    </citation>
    <scope>NUCLEOTIDE SEQUENCE [LARGE SCALE GENOMIC DNA]</scope>
    <source>
        <strain evidence="9 10">DSM 9169</strain>
    </source>
</reference>
<proteinExistence type="inferred from homology"/>
<dbReference type="InterPro" id="IPR027417">
    <property type="entry name" value="P-loop_NTPase"/>
</dbReference>
<evidence type="ECO:0000313" key="10">
    <source>
        <dbReference type="Proteomes" id="UP000198976"/>
    </source>
</evidence>
<evidence type="ECO:0000256" key="3">
    <source>
        <dbReference type="ARBA" id="ARBA00022801"/>
    </source>
</evidence>
<keyword evidence="2" id="KW-0547">Nucleotide-binding</keyword>
<dbReference type="InterPro" id="IPR014013">
    <property type="entry name" value="Helic_SF1/SF2_ATP-bd_DinG/Rad3"/>
</dbReference>
<dbReference type="InterPro" id="IPR011545">
    <property type="entry name" value="DEAD/DEAH_box_helicase_dom"/>
</dbReference>
<comment type="cofactor">
    <cofactor evidence="1">
        <name>[4Fe-4S] cluster</name>
        <dbReference type="ChEBI" id="CHEBI:49883"/>
    </cofactor>
</comment>
<keyword evidence="9" id="KW-0347">Helicase</keyword>
<evidence type="ECO:0000256" key="7">
    <source>
        <dbReference type="ARBA" id="ARBA00048954"/>
    </source>
</evidence>
<accession>A0ABY0V6X8</accession>
<dbReference type="InterPro" id="IPR045028">
    <property type="entry name" value="DinG/Rad3-like"/>
</dbReference>
<comment type="similarity">
    <text evidence="5">Belongs to the helicase family. DinG subfamily.</text>
</comment>
<feature type="domain" description="Helicase ATP-binding" evidence="8">
    <location>
        <begin position="17"/>
        <end position="290"/>
    </location>
</feature>
<protein>
    <recommendedName>
        <fullName evidence="6">DNA 5'-3' helicase</fullName>
        <ecNumber evidence="6">5.6.2.3</ecNumber>
    </recommendedName>
</protein>
<evidence type="ECO:0000256" key="6">
    <source>
        <dbReference type="ARBA" id="ARBA00044969"/>
    </source>
</evidence>
<evidence type="ECO:0000313" key="9">
    <source>
        <dbReference type="EMBL" id="SDT90997.1"/>
    </source>
</evidence>
<dbReference type="Proteomes" id="UP000198976">
    <property type="component" value="Chromosome I"/>
</dbReference>
<name>A0ABY0V6X8_9ACTO</name>
<dbReference type="SMART" id="SM00487">
    <property type="entry name" value="DEXDc"/>
    <property type="match status" value="1"/>
</dbReference>
<dbReference type="Gene3D" id="3.40.50.300">
    <property type="entry name" value="P-loop containing nucleotide triphosphate hydrolases"/>
    <property type="match status" value="2"/>
</dbReference>
<dbReference type="InterPro" id="IPR014001">
    <property type="entry name" value="Helicase_ATP-bd"/>
</dbReference>
<organism evidence="9 10">
    <name type="scientific">Schaalia radingae</name>
    <dbReference type="NCBI Taxonomy" id="131110"/>
    <lineage>
        <taxon>Bacteria</taxon>
        <taxon>Bacillati</taxon>
        <taxon>Actinomycetota</taxon>
        <taxon>Actinomycetes</taxon>
        <taxon>Actinomycetales</taxon>
        <taxon>Actinomycetaceae</taxon>
        <taxon>Schaalia</taxon>
    </lineage>
</organism>
<gene>
    <name evidence="9" type="ORF">SAMN04489714_0802</name>
</gene>
<evidence type="ECO:0000259" key="8">
    <source>
        <dbReference type="PROSITE" id="PS51193"/>
    </source>
</evidence>